<dbReference type="Gene3D" id="1.20.5.190">
    <property type="match status" value="2"/>
</dbReference>
<feature type="coiled-coil region" evidence="1">
    <location>
        <begin position="21"/>
        <end position="69"/>
    </location>
</feature>
<sequence>MTDSQKLDLILSEVIGMKGDVAVLKEDMAVLKEDVAVLKEDVAILKEDVAVLKEDVAVLKEKVSVLEQRVTGIEVHLENQTDKNIQLIAENFIELTNKLNQAIPVADKNLAYEVKVNYLIEKVQFLEKDFQEFKYQMAYS</sequence>
<dbReference type="AlphaFoldDB" id="A0A3R8LWB8"/>
<protein>
    <submittedName>
        <fullName evidence="2">Uncharacterized protein</fullName>
    </submittedName>
</protein>
<dbReference type="Proteomes" id="UP000274920">
    <property type="component" value="Unassembled WGS sequence"/>
</dbReference>
<keyword evidence="1" id="KW-0175">Coiled coil</keyword>
<evidence type="ECO:0000313" key="2">
    <source>
        <dbReference type="EMBL" id="RRK30763.1"/>
    </source>
</evidence>
<gene>
    <name evidence="2" type="ORF">EBB54_04760</name>
</gene>
<organism evidence="2 3">
    <name type="scientific">Schaedlerella arabinosiphila</name>
    <dbReference type="NCBI Taxonomy" id="2044587"/>
    <lineage>
        <taxon>Bacteria</taxon>
        <taxon>Bacillati</taxon>
        <taxon>Bacillota</taxon>
        <taxon>Clostridia</taxon>
        <taxon>Lachnospirales</taxon>
        <taxon>Lachnospiraceae</taxon>
        <taxon>Schaedlerella</taxon>
    </lineage>
</organism>
<proteinExistence type="predicted"/>
<accession>A0A3R8LWB8</accession>
<evidence type="ECO:0000256" key="1">
    <source>
        <dbReference type="SAM" id="Coils"/>
    </source>
</evidence>
<comment type="caution">
    <text evidence="2">The sequence shown here is derived from an EMBL/GenBank/DDBJ whole genome shotgun (WGS) entry which is preliminary data.</text>
</comment>
<reference evidence="2" key="1">
    <citation type="submission" date="2018-10" db="EMBL/GenBank/DDBJ databases">
        <title>Schaedlerella arabinophila gen. nov. sp. nov., isolated from the mouse intestinal tract and comparative analysis with the genome of the closely related altered Schaedler flora strain ASF502.</title>
        <authorList>
            <person name="Miyake S."/>
            <person name="Soh M."/>
            <person name="Seedorf H."/>
        </authorList>
    </citation>
    <scope>NUCLEOTIDE SEQUENCE [LARGE SCALE GENOMIC DNA]</scope>
    <source>
        <strain evidence="2">DSM 106076</strain>
    </source>
</reference>
<dbReference type="SUPFAM" id="SSF57997">
    <property type="entry name" value="Tropomyosin"/>
    <property type="match status" value="1"/>
</dbReference>
<dbReference type="EMBL" id="RHJS01000002">
    <property type="protein sequence ID" value="RRK30763.1"/>
    <property type="molecule type" value="Genomic_DNA"/>
</dbReference>
<keyword evidence="3" id="KW-1185">Reference proteome</keyword>
<evidence type="ECO:0000313" key="3">
    <source>
        <dbReference type="Proteomes" id="UP000274920"/>
    </source>
</evidence>
<name>A0A3R8LWB8_9FIRM</name>
<dbReference type="RefSeq" id="WP_125126559.1">
    <property type="nucleotide sequence ID" value="NZ_RHJS01000002.1"/>
</dbReference>